<gene>
    <name evidence="1" type="ORF">Mallos_BL60053</name>
</gene>
<sequence length="102" mass="10965">MSHDNEMSDEGMDRLLVAVLGGHGCPHEHQLRGVMEILGCLVHAAGGKVEVDMKALQELSTKSLGIYVDETDPTKVNLVVEDRPEEPAVNPAFVHTPPAGVQ</sequence>
<proteinExistence type="predicted"/>
<accession>A0A9E7E1H1</accession>
<evidence type="ECO:0000313" key="1">
    <source>
        <dbReference type="EMBL" id="URA07161.1"/>
    </source>
</evidence>
<name>A0A9E7E1H1_9CAUD</name>
<dbReference type="EMBL" id="ON189047">
    <property type="protein sequence ID" value="URA07161.1"/>
    <property type="molecule type" value="Genomic_DNA"/>
</dbReference>
<organism evidence="1 2">
    <name type="scientific">Xanthomonas phage Mallos</name>
    <dbReference type="NCBI Taxonomy" id="2939131"/>
    <lineage>
        <taxon>Viruses</taxon>
        <taxon>Duplodnaviria</taxon>
        <taxon>Heunggongvirae</taxon>
        <taxon>Uroviricota</taxon>
        <taxon>Caudoviricetes</taxon>
        <taxon>Mesyanzhinovviridae</taxon>
        <taxon>Bradleyvirinae</taxon>
        <taxon>Mallosvirus</taxon>
        <taxon>Mallosvirus mallos</taxon>
    </lineage>
</organism>
<evidence type="ECO:0000313" key="2">
    <source>
        <dbReference type="Proteomes" id="UP001056460"/>
    </source>
</evidence>
<reference evidence="1" key="1">
    <citation type="journal article" date="2022" name="Viruses">
        <title>Isolation of novel Xanthomonas phages for the plant pathogens X. translucens and X. campestris.</title>
        <authorList>
            <person name="Erdrich S.H."/>
            <person name="Sharma V."/>
            <person name="Schurr U."/>
            <person name="Arsova B."/>
            <person name="Frunzke J."/>
        </authorList>
    </citation>
    <scope>NUCLEOTIDE SEQUENCE</scope>
</reference>
<dbReference type="Proteomes" id="UP001056460">
    <property type="component" value="Segment"/>
</dbReference>
<protein>
    <submittedName>
        <fullName evidence="1">Uncharacterized protein</fullName>
    </submittedName>
</protein>
<keyword evidence="2" id="KW-1185">Reference proteome</keyword>